<feature type="compositionally biased region" description="Polar residues" evidence="1">
    <location>
        <begin position="371"/>
        <end position="382"/>
    </location>
</feature>
<dbReference type="EMBL" id="MU004243">
    <property type="protein sequence ID" value="KAF2664320.1"/>
    <property type="molecule type" value="Genomic_DNA"/>
</dbReference>
<proteinExistence type="predicted"/>
<reference evidence="3" key="1">
    <citation type="journal article" date="2020" name="Stud. Mycol.">
        <title>101 Dothideomycetes genomes: a test case for predicting lifestyles and emergence of pathogens.</title>
        <authorList>
            <person name="Haridas S."/>
            <person name="Albert R."/>
            <person name="Binder M."/>
            <person name="Bloem J."/>
            <person name="Labutti K."/>
            <person name="Salamov A."/>
            <person name="Andreopoulos B."/>
            <person name="Baker S."/>
            <person name="Barry K."/>
            <person name="Bills G."/>
            <person name="Bluhm B."/>
            <person name="Cannon C."/>
            <person name="Castanera R."/>
            <person name="Culley D."/>
            <person name="Daum C."/>
            <person name="Ezra D."/>
            <person name="Gonzalez J."/>
            <person name="Henrissat B."/>
            <person name="Kuo A."/>
            <person name="Liang C."/>
            <person name="Lipzen A."/>
            <person name="Lutzoni F."/>
            <person name="Magnuson J."/>
            <person name="Mondo S."/>
            <person name="Nolan M."/>
            <person name="Ohm R."/>
            <person name="Pangilinan J."/>
            <person name="Park H.-J."/>
            <person name="Ramirez L."/>
            <person name="Alfaro M."/>
            <person name="Sun H."/>
            <person name="Tritt A."/>
            <person name="Yoshinaga Y."/>
            <person name="Zwiers L.-H."/>
            <person name="Turgeon B."/>
            <person name="Goodwin S."/>
            <person name="Spatafora J."/>
            <person name="Crous P."/>
            <person name="Grigoriev I."/>
        </authorList>
    </citation>
    <scope>NUCLEOTIDE SEQUENCE</scope>
    <source>
        <strain evidence="3">CBS 115976</strain>
    </source>
</reference>
<dbReference type="InterPro" id="IPR058317">
    <property type="entry name" value="DUF8004"/>
</dbReference>
<organism evidence="3 4">
    <name type="scientific">Microthyrium microscopicum</name>
    <dbReference type="NCBI Taxonomy" id="703497"/>
    <lineage>
        <taxon>Eukaryota</taxon>
        <taxon>Fungi</taxon>
        <taxon>Dikarya</taxon>
        <taxon>Ascomycota</taxon>
        <taxon>Pezizomycotina</taxon>
        <taxon>Dothideomycetes</taxon>
        <taxon>Dothideomycetes incertae sedis</taxon>
        <taxon>Microthyriales</taxon>
        <taxon>Microthyriaceae</taxon>
        <taxon>Microthyrium</taxon>
    </lineage>
</organism>
<evidence type="ECO:0000256" key="1">
    <source>
        <dbReference type="SAM" id="MobiDB-lite"/>
    </source>
</evidence>
<gene>
    <name evidence="3" type="ORF">BT63DRAFT_105997</name>
</gene>
<protein>
    <recommendedName>
        <fullName evidence="2">DUF8004 domain-containing protein</fullName>
    </recommendedName>
</protein>
<dbReference type="OrthoDB" id="5302380at2759"/>
<dbReference type="PANTHER" id="PTHR39601:SF2">
    <property type="entry name" value="CHORIOGENIN HMINOR"/>
    <property type="match status" value="1"/>
</dbReference>
<name>A0A6A6TX66_9PEZI</name>
<feature type="domain" description="DUF8004" evidence="2">
    <location>
        <begin position="490"/>
        <end position="584"/>
    </location>
</feature>
<feature type="compositionally biased region" description="Low complexity" evidence="1">
    <location>
        <begin position="848"/>
        <end position="867"/>
    </location>
</feature>
<feature type="region of interest" description="Disordered" evidence="1">
    <location>
        <begin position="841"/>
        <end position="867"/>
    </location>
</feature>
<evidence type="ECO:0000259" key="2">
    <source>
        <dbReference type="Pfam" id="PF26013"/>
    </source>
</evidence>
<keyword evidence="4" id="KW-1185">Reference proteome</keyword>
<feature type="region of interest" description="Disordered" evidence="1">
    <location>
        <begin position="106"/>
        <end position="239"/>
    </location>
</feature>
<dbReference type="Pfam" id="PF26013">
    <property type="entry name" value="DUF8004"/>
    <property type="match status" value="1"/>
</dbReference>
<accession>A0A6A6TX66</accession>
<feature type="compositionally biased region" description="Polar residues" evidence="1">
    <location>
        <begin position="214"/>
        <end position="233"/>
    </location>
</feature>
<feature type="region of interest" description="Disordered" evidence="1">
    <location>
        <begin position="984"/>
        <end position="1090"/>
    </location>
</feature>
<dbReference type="PANTHER" id="PTHR39601">
    <property type="entry name" value="CHORIOGENIN HMINOR"/>
    <property type="match status" value="1"/>
</dbReference>
<feature type="region of interest" description="Disordered" evidence="1">
    <location>
        <begin position="1"/>
        <end position="28"/>
    </location>
</feature>
<evidence type="ECO:0000313" key="3">
    <source>
        <dbReference type="EMBL" id="KAF2664320.1"/>
    </source>
</evidence>
<dbReference type="AlphaFoldDB" id="A0A6A6TX66"/>
<sequence>MQPRSRRARYPPPTQRHLSPAAKSPGLDKRITLVTEVSLTSEPRPVSPAPEQLLQQQSLLRRSASVLSGDTLFSYPSSTTTSAMAARGARSRKVVEKVINKEADKRQTERFSSIASPGPDASRVTSPVAGWRRKNSVTNSGASIRSGESDSSTSTGARIAKTLAATIQPAPEEKFVAKNNKTTAAPRGRGGGVPAKLSEAKNDRARVRSVKAGRSTQSSLGFRPLSRSTTSSERAPHARSWENTRVWSGGVGLPKQYRGFEHDDDMWMSDGNCLIFFAEETNEDDPRPMCRMHSQTLEQARSVFMINLLRYGEIVAEEDEHDFAPPSFSSGQSSHGYQNTWPLTEGSLGNLDEMLDDPGFDDIHGAGLSPRFSSRDTWSSGPTVAGSPEQVTRIPSLPLNKHVAESDGSASASASRASDITHEIWFRAPSHITRPDIQRRHHMATRNYLALLYGLPIIGNDYYEMLSDLQNVMDTYYELNDQSERWDSAQVIIQYLQQRQLDDVRGNLSAALGLMAWSEQTSVRWEAGYIEGFVHAVGMMSQKTVDMREFKLLSPVSKHKLHNAYDSQQLRFLEAEERLANFNFPELWYAEGVETGHTAQRAFDEFRAFLSCFYATVWSSWPPKEKDHQDRWLSRTVVNRLQADLGALYDYIVDRDIKWDVSESRHTRKWEMISQSNYRSTTFNPDIPGLPVTNMLVGFDSSMRFDHIPHPFPLVPASNAPAKEKSGKKSFFGRLSKKETPVVAGPKEQYQMALAFNAATNVDRLGTAFKDNKLLDTFQTHEKSFPPATLPPSDARLGRWILLYAVLQVLSTLSTDVLGLRYAAKIRYFANPSIDGLPPWRHSSPNALTQSTSNTSLSSPSSSGQPVPLVRAASQTLSYCWLAPARWARGPDSSGAMTPTPPAYEMPGPLHVTPLQLNSSPLSPLNPSQPMGPQLSTASLNSIPPGLNLDRATLSRTSLSELDGHALAARDRALKANPLAAPQALNHQSPYPHGHAFHRTPQPLGQSPNLAHAPVYRTSPTISPTIPSGFAGAGNGGPNYMPGSPLLASRIMQPPQLDAGMLNSRPDVPARSPQREKGDPMALMGRHGIA</sequence>
<dbReference type="Proteomes" id="UP000799302">
    <property type="component" value="Unassembled WGS sequence"/>
</dbReference>
<evidence type="ECO:0000313" key="4">
    <source>
        <dbReference type="Proteomes" id="UP000799302"/>
    </source>
</evidence>
<feature type="region of interest" description="Disordered" evidence="1">
    <location>
        <begin position="371"/>
        <end position="390"/>
    </location>
</feature>